<evidence type="ECO:0000313" key="12">
    <source>
        <dbReference type="EMBL" id="AYV89018.1"/>
    </source>
</evidence>
<evidence type="ECO:0000256" key="6">
    <source>
        <dbReference type="ARBA" id="ARBA00023295"/>
    </source>
</evidence>
<dbReference type="EC" id="3.2.1.31" evidence="3 7"/>
<dbReference type="NCBIfam" id="NF007538">
    <property type="entry name" value="PRK10150.1"/>
    <property type="match status" value="1"/>
</dbReference>
<keyword evidence="7" id="KW-0458">Lysosome</keyword>
<evidence type="ECO:0000256" key="3">
    <source>
        <dbReference type="ARBA" id="ARBA00012761"/>
    </source>
</evidence>
<evidence type="ECO:0000256" key="2">
    <source>
        <dbReference type="ARBA" id="ARBA00007401"/>
    </source>
</evidence>
<dbReference type="InterPro" id="IPR006102">
    <property type="entry name" value="Ig-like_GH2"/>
</dbReference>
<comment type="activity regulation">
    <text evidence="7">Inhibited by L-aspartic acid.</text>
</comment>
<evidence type="ECO:0000259" key="10">
    <source>
        <dbReference type="Pfam" id="PF02836"/>
    </source>
</evidence>
<dbReference type="InterPro" id="IPR008979">
    <property type="entry name" value="Galactose-bd-like_sf"/>
</dbReference>
<dbReference type="InterPro" id="IPR023230">
    <property type="entry name" value="Glyco_hydro_2_CS"/>
</dbReference>
<keyword evidence="5 7" id="KW-0378">Hydrolase</keyword>
<dbReference type="Gene3D" id="3.20.20.80">
    <property type="entry name" value="Glycosidases"/>
    <property type="match status" value="1"/>
</dbReference>
<evidence type="ECO:0000256" key="1">
    <source>
        <dbReference type="ARBA" id="ARBA00003025"/>
    </source>
</evidence>
<feature type="domain" description="Glycoside hydrolase family 2 immunoglobulin-like beta-sandwich" evidence="9">
    <location>
        <begin position="213"/>
        <end position="318"/>
    </location>
</feature>
<dbReference type="GO" id="GO:0005975">
    <property type="term" value="P:carbohydrate metabolic process"/>
    <property type="evidence" value="ECO:0007669"/>
    <property type="project" value="InterPro"/>
</dbReference>
<comment type="similarity">
    <text evidence="2 7">Belongs to the glycosyl hydrolase 2 family.</text>
</comment>
<comment type="subunit">
    <text evidence="7">Homotetramer.</text>
</comment>
<dbReference type="Gene3D" id="2.60.40.10">
    <property type="entry name" value="Immunoglobulins"/>
    <property type="match status" value="1"/>
</dbReference>
<dbReference type="SUPFAM" id="SSF51445">
    <property type="entry name" value="(Trans)glycosidases"/>
    <property type="match status" value="1"/>
</dbReference>
<accession>A0A3G5ANV8</accession>
<dbReference type="PROSITE" id="PS00719">
    <property type="entry name" value="GLYCOSYL_HYDROL_F2_1"/>
    <property type="match status" value="1"/>
</dbReference>
<dbReference type="InterPro" id="IPR017853">
    <property type="entry name" value="GH"/>
</dbReference>
<reference evidence="12" key="1">
    <citation type="submission" date="2018-09" db="EMBL/GenBank/DDBJ databases">
        <title>Comparative analyses of salivary proteins from the facultative symbiont-infected and uninfected Tetranychus truncatus.</title>
        <authorList>
            <person name="Zhu Y.-X."/>
            <person name="Huang H.-J."/>
            <person name="Hong X.-Y."/>
        </authorList>
    </citation>
    <scope>NUCLEOTIDE SEQUENCE</scope>
</reference>
<sequence length="633" mass="72816">MNLQCLFIIFCVSCVQSSLYPKDSLTRFTRSLDGIWNFRISPIDDQNVGFKEKWFASPLSQTGSVIPMPVPSSFNDITQEKSIRDFIGWAWYDTEFYVDPSWLNSNREVILRFSSVNYAAKVYVNGVNVTEHIGGHLPFEVLVKENLISNGVNRLTVAVNNTLDEHTVPPGQLVWKNGTDYPENFYVFTPNFDFFNYAGIHRSVHLYSVPSTFIKRVKLASDLIYENSSGLINYALSVNLDESTSESDYKVDLVIKDAEDKVIALYAGDYSGSVTIPEVNAWWPYLMNPKPAYLYKVVFEISKDAQLVDQYEFKIGFRKVEITEKQFLINGKPFYFTGFGRHEDSNIRGRGLDQVLNVKDFNLIRWIGANSFRTSHYPYSEEMMDLADSQGIVVVDECPAVGLQSFDNIKLNLHRQFLTELIDRDYHRPSVVMWSIANEPSSTLSSADNYFKTISSHVKKLDTSRPVTAAVSVQLSGDLMSQYLDVIMINRYFAWYSDYGEVEVIKPHLVNELRRWYKKFKRPILISEYGTDTIPGIHASPSYMFSEDYQTECLMEWFDGFDQLRADGFFVGEMIWNFADFMTAQGTTRVYGNRKGIFTRERQPKAAAKLLRCRYLNIHNASVIDHNMYCPAR</sequence>
<comment type="catalytic activity">
    <reaction evidence="7">
        <text>a beta-D-glucuronoside + H2O = D-glucuronate + an alcohol</text>
        <dbReference type="Rhea" id="RHEA:17633"/>
        <dbReference type="ChEBI" id="CHEBI:15377"/>
        <dbReference type="ChEBI" id="CHEBI:30879"/>
        <dbReference type="ChEBI" id="CHEBI:58720"/>
        <dbReference type="ChEBI" id="CHEBI:83411"/>
        <dbReference type="EC" id="3.2.1.31"/>
    </reaction>
</comment>
<evidence type="ECO:0000256" key="5">
    <source>
        <dbReference type="ARBA" id="ARBA00022801"/>
    </source>
</evidence>
<evidence type="ECO:0000256" key="8">
    <source>
        <dbReference type="SAM" id="SignalP"/>
    </source>
</evidence>
<dbReference type="InterPro" id="IPR006101">
    <property type="entry name" value="Glyco_hydro_2"/>
</dbReference>
<dbReference type="PANTHER" id="PTHR10066:SF67">
    <property type="entry name" value="BETA-GLUCURONIDASE"/>
    <property type="match status" value="1"/>
</dbReference>
<name>A0A3G5ANV8_9ACAR</name>
<dbReference type="InterPro" id="IPR013783">
    <property type="entry name" value="Ig-like_fold"/>
</dbReference>
<keyword evidence="6 7" id="KW-0326">Glycosidase</keyword>
<protein>
    <recommendedName>
        <fullName evidence="4 7">Beta-glucuronidase</fullName>
        <ecNumber evidence="3 7">3.2.1.31</ecNumber>
    </recommendedName>
</protein>
<dbReference type="FunFam" id="2.60.120.260:FF:000027">
    <property type="entry name" value="Beta-glucuronidase"/>
    <property type="match status" value="1"/>
</dbReference>
<feature type="chain" id="PRO_5017924660" description="Beta-glucuronidase" evidence="8">
    <location>
        <begin position="18"/>
        <end position="633"/>
    </location>
</feature>
<dbReference type="GO" id="GO:0030246">
    <property type="term" value="F:carbohydrate binding"/>
    <property type="evidence" value="ECO:0007669"/>
    <property type="project" value="TreeGrafter"/>
</dbReference>
<feature type="signal peptide" evidence="8">
    <location>
        <begin position="1"/>
        <end position="17"/>
    </location>
</feature>
<evidence type="ECO:0000259" key="9">
    <source>
        <dbReference type="Pfam" id="PF00703"/>
    </source>
</evidence>
<dbReference type="InterPro" id="IPR036156">
    <property type="entry name" value="Beta-gal/glucu_dom_sf"/>
</dbReference>
<keyword evidence="8" id="KW-0732">Signal</keyword>
<organism evidence="12">
    <name type="scientific">Tetranychus truncatus</name>
    <dbReference type="NCBI Taxonomy" id="93132"/>
    <lineage>
        <taxon>Eukaryota</taxon>
        <taxon>Metazoa</taxon>
        <taxon>Ecdysozoa</taxon>
        <taxon>Arthropoda</taxon>
        <taxon>Chelicerata</taxon>
        <taxon>Arachnida</taxon>
        <taxon>Acari</taxon>
        <taxon>Acariformes</taxon>
        <taxon>Trombidiformes</taxon>
        <taxon>Prostigmata</taxon>
        <taxon>Eleutherengona</taxon>
        <taxon>Raphignathae</taxon>
        <taxon>Tetranychoidea</taxon>
        <taxon>Tetranychidae</taxon>
        <taxon>Tetranychus</taxon>
    </lineage>
</organism>
<dbReference type="PRINTS" id="PR00132">
    <property type="entry name" value="GLHYDRLASE2"/>
</dbReference>
<dbReference type="GO" id="GO:0004566">
    <property type="term" value="F:beta-glucuronidase activity"/>
    <property type="evidence" value="ECO:0007669"/>
    <property type="project" value="UniProtKB-EC"/>
</dbReference>
<dbReference type="Gene3D" id="2.60.120.260">
    <property type="entry name" value="Galactose-binding domain-like"/>
    <property type="match status" value="1"/>
</dbReference>
<dbReference type="PANTHER" id="PTHR10066">
    <property type="entry name" value="BETA-GLUCURONIDASE"/>
    <property type="match status" value="1"/>
</dbReference>
<dbReference type="GO" id="GO:0019391">
    <property type="term" value="P:glucuronoside catabolic process"/>
    <property type="evidence" value="ECO:0007669"/>
    <property type="project" value="TreeGrafter"/>
</dbReference>
<dbReference type="GO" id="GO:0005615">
    <property type="term" value="C:extracellular space"/>
    <property type="evidence" value="ECO:0007669"/>
    <property type="project" value="TreeGrafter"/>
</dbReference>
<dbReference type="Pfam" id="PF02837">
    <property type="entry name" value="Glyco_hydro_2_N"/>
    <property type="match status" value="1"/>
</dbReference>
<dbReference type="SUPFAM" id="SSF49303">
    <property type="entry name" value="beta-Galactosidase/glucuronidase domain"/>
    <property type="match status" value="1"/>
</dbReference>
<dbReference type="SUPFAM" id="SSF49785">
    <property type="entry name" value="Galactose-binding domain-like"/>
    <property type="match status" value="1"/>
</dbReference>
<proteinExistence type="evidence at transcript level"/>
<dbReference type="EMBL" id="MH990471">
    <property type="protein sequence ID" value="AYV89018.1"/>
    <property type="molecule type" value="mRNA"/>
</dbReference>
<feature type="domain" description="Glycosyl hydrolases family 2 sugar binding" evidence="11">
    <location>
        <begin position="30"/>
        <end position="210"/>
    </location>
</feature>
<feature type="domain" description="Glycoside hydrolase family 2 catalytic" evidence="10">
    <location>
        <begin position="320"/>
        <end position="619"/>
    </location>
</feature>
<evidence type="ECO:0000259" key="11">
    <source>
        <dbReference type="Pfam" id="PF02837"/>
    </source>
</evidence>
<dbReference type="InterPro" id="IPR006103">
    <property type="entry name" value="Glyco_hydro_2_cat"/>
</dbReference>
<dbReference type="FunFam" id="3.20.20.80:FF:000029">
    <property type="entry name" value="Beta-glucuronidase"/>
    <property type="match status" value="1"/>
</dbReference>
<dbReference type="Pfam" id="PF02836">
    <property type="entry name" value="Glyco_hydro_2_C"/>
    <property type="match status" value="1"/>
</dbReference>
<dbReference type="InterPro" id="IPR006104">
    <property type="entry name" value="Glyco_hydro_2_N"/>
</dbReference>
<dbReference type="Pfam" id="PF00703">
    <property type="entry name" value="Glyco_hydro_2"/>
    <property type="match status" value="1"/>
</dbReference>
<evidence type="ECO:0000256" key="7">
    <source>
        <dbReference type="RuleBase" id="RU361154"/>
    </source>
</evidence>
<dbReference type="AlphaFoldDB" id="A0A3G5ANV8"/>
<evidence type="ECO:0000256" key="4">
    <source>
        <dbReference type="ARBA" id="ARBA00016205"/>
    </source>
</evidence>
<comment type="function">
    <text evidence="1 7">Plays an important role in the degradation of dermatan and keratan sulfates.</text>
</comment>